<keyword evidence="3" id="KW-0067">ATP-binding</keyword>
<dbReference type="GO" id="GO:0006281">
    <property type="term" value="P:DNA repair"/>
    <property type="evidence" value="ECO:0007669"/>
    <property type="project" value="TreeGrafter"/>
</dbReference>
<sequence length="903" mass="101034">MEAPLASRQAALLSQVFAALRPPAVEEAPASDDSEHDLGRRLCLEVLCQTPDYAELLVAHIVSRADLGPLACASKRLAAAVRKPPFADLGMFRTPFGAEHGCRLQPHQLRSLRHMRAAEDPPGWRFGELRGGILADDPGLGKTVTMLALIVRSAGTMPGVPSDFWDTEDGWAQLRSNPVGHRALLKLLNAIHREFMNPLDQVMPTEQMKARFQEALAPLLAFANYGARSSDEMRTLNEFERAVGACLKIALEARGEGHRAPNGMVGMLARRERKRLCDSVRQALNEVRSGLDRHNRAFHVSPMGRRALFERNLLAASCTLVVVPMALLEHWFEQIRRHVDLCSLSSDGCGHGVVWIDGMGDMSDLHDFRLRAADLIYSCMADEYVLAAHRIVLTTYERCASEASRSLHCMASANSPLMRLRWLRLVVDEGHELGSHEVSDANRFIAALPAERRWVMSGTPTAGRAVAGHDGAIAQLGRLLGFLREPKYGLGLLEEARRRRASSLWHREVAKPMLSADAKVVPTLVLLLQPLMVRHTKADLHLPEPIFLPVLEASLNRAVGERERDFTARVCRNVAAHVLAVMREARHERKRISPSKSSRAALPAKAVVYSDFQNDLEQVINWLVQMEGNEKVAQHWGDFRSTELARFRTGRTSFRECPRCGFHNEQQVRGDSCDRPLLDILLAPHDAPANWDQDEDSRMWPVEQERVYIRDPTAPSGWRRWEQHDFERFRTWGTSSSSQRLVWVSTAPGSHFGSRLPPPTWPPDVALHSPGMTLMGGPGGLCLPGRLRGWGRCGSWHGPPRENKHGSITYRGCPPGWTAQGVFYDESSHPILRPVPWSQKILDTYILVLCEDGSHGLDLSFVTHLFIVNPIKDPAKFQQVVSRAHRMGAQESVRVETIHLWND</sequence>
<dbReference type="Proteomes" id="UP001515480">
    <property type="component" value="Unassembled WGS sequence"/>
</dbReference>
<proteinExistence type="predicted"/>
<dbReference type="Gene3D" id="3.40.50.300">
    <property type="entry name" value="P-loop containing nucleotide triphosphate hydrolases"/>
    <property type="match status" value="1"/>
</dbReference>
<evidence type="ECO:0000259" key="4">
    <source>
        <dbReference type="SMART" id="SM00487"/>
    </source>
</evidence>
<organism evidence="5 6">
    <name type="scientific">Prymnesium parvum</name>
    <name type="common">Toxic golden alga</name>
    <dbReference type="NCBI Taxonomy" id="97485"/>
    <lineage>
        <taxon>Eukaryota</taxon>
        <taxon>Haptista</taxon>
        <taxon>Haptophyta</taxon>
        <taxon>Prymnesiophyceae</taxon>
        <taxon>Prymnesiales</taxon>
        <taxon>Prymnesiaceae</taxon>
        <taxon>Prymnesium</taxon>
    </lineage>
</organism>
<dbReference type="InterPro" id="IPR000330">
    <property type="entry name" value="SNF2_N"/>
</dbReference>
<evidence type="ECO:0000256" key="3">
    <source>
        <dbReference type="ARBA" id="ARBA00022840"/>
    </source>
</evidence>
<reference evidence="5 6" key="1">
    <citation type="journal article" date="2024" name="Science">
        <title>Giant polyketide synthase enzymes in the biosynthesis of giant marine polyether toxins.</title>
        <authorList>
            <person name="Fallon T.R."/>
            <person name="Shende V.V."/>
            <person name="Wierzbicki I.H."/>
            <person name="Pendleton A.L."/>
            <person name="Watervoot N.F."/>
            <person name="Auber R.P."/>
            <person name="Gonzalez D.J."/>
            <person name="Wisecaver J.H."/>
            <person name="Moore B.S."/>
        </authorList>
    </citation>
    <scope>NUCLEOTIDE SEQUENCE [LARGE SCALE GENOMIC DNA]</scope>
    <source>
        <strain evidence="5 6">12B1</strain>
    </source>
</reference>
<gene>
    <name evidence="5" type="ORF">AB1Y20_017724</name>
</gene>
<keyword evidence="6" id="KW-1185">Reference proteome</keyword>
<comment type="caution">
    <text evidence="5">The sequence shown here is derived from an EMBL/GenBank/DDBJ whole genome shotgun (WGS) entry which is preliminary data.</text>
</comment>
<dbReference type="SMART" id="SM00487">
    <property type="entry name" value="DEXDc"/>
    <property type="match status" value="1"/>
</dbReference>
<dbReference type="Pfam" id="PF00176">
    <property type="entry name" value="SNF2-rel_dom"/>
    <property type="match status" value="1"/>
</dbReference>
<dbReference type="Gene3D" id="3.40.50.10810">
    <property type="entry name" value="Tandem AAA-ATPase domain"/>
    <property type="match status" value="2"/>
</dbReference>
<evidence type="ECO:0000313" key="6">
    <source>
        <dbReference type="Proteomes" id="UP001515480"/>
    </source>
</evidence>
<protein>
    <recommendedName>
        <fullName evidence="4">Helicase ATP-binding domain-containing protein</fullName>
    </recommendedName>
</protein>
<dbReference type="AlphaFoldDB" id="A0AB34JP89"/>
<keyword evidence="2" id="KW-0378">Hydrolase</keyword>
<dbReference type="InterPro" id="IPR050628">
    <property type="entry name" value="SNF2_RAD54_helicase_TF"/>
</dbReference>
<keyword evidence="1" id="KW-0547">Nucleotide-binding</keyword>
<dbReference type="SUPFAM" id="SSF52540">
    <property type="entry name" value="P-loop containing nucleoside triphosphate hydrolases"/>
    <property type="match status" value="3"/>
</dbReference>
<accession>A0AB34JP89</accession>
<evidence type="ECO:0000313" key="5">
    <source>
        <dbReference type="EMBL" id="KAL1522752.1"/>
    </source>
</evidence>
<dbReference type="InterPro" id="IPR014001">
    <property type="entry name" value="Helicase_ATP-bd"/>
</dbReference>
<dbReference type="InterPro" id="IPR027417">
    <property type="entry name" value="P-loop_NTPase"/>
</dbReference>
<evidence type="ECO:0000256" key="1">
    <source>
        <dbReference type="ARBA" id="ARBA00022741"/>
    </source>
</evidence>
<dbReference type="InterPro" id="IPR038718">
    <property type="entry name" value="SNF2-like_sf"/>
</dbReference>
<dbReference type="PANTHER" id="PTHR45626">
    <property type="entry name" value="TRANSCRIPTION TERMINATION FACTOR 2-RELATED"/>
    <property type="match status" value="1"/>
</dbReference>
<evidence type="ECO:0000256" key="2">
    <source>
        <dbReference type="ARBA" id="ARBA00022801"/>
    </source>
</evidence>
<dbReference type="PANTHER" id="PTHR45626:SF14">
    <property type="entry name" value="ATP-DEPENDENT DNA HELICASE (EUROFUNG)"/>
    <property type="match status" value="1"/>
</dbReference>
<dbReference type="GO" id="GO:0005524">
    <property type="term" value="F:ATP binding"/>
    <property type="evidence" value="ECO:0007669"/>
    <property type="project" value="UniProtKB-KW"/>
</dbReference>
<dbReference type="GO" id="GO:0008094">
    <property type="term" value="F:ATP-dependent activity, acting on DNA"/>
    <property type="evidence" value="ECO:0007669"/>
    <property type="project" value="TreeGrafter"/>
</dbReference>
<dbReference type="GO" id="GO:0016787">
    <property type="term" value="F:hydrolase activity"/>
    <property type="evidence" value="ECO:0007669"/>
    <property type="project" value="UniProtKB-KW"/>
</dbReference>
<dbReference type="GO" id="GO:0005634">
    <property type="term" value="C:nucleus"/>
    <property type="evidence" value="ECO:0007669"/>
    <property type="project" value="TreeGrafter"/>
</dbReference>
<dbReference type="EMBL" id="JBGBPQ010000006">
    <property type="protein sequence ID" value="KAL1522752.1"/>
    <property type="molecule type" value="Genomic_DNA"/>
</dbReference>
<feature type="domain" description="Helicase ATP-binding" evidence="4">
    <location>
        <begin position="100"/>
        <end position="496"/>
    </location>
</feature>
<name>A0AB34JP89_PRYPA</name>